<sequence length="131" mass="14798">MDAFGEIFQTADWKTEKHVPVIDCDDKVKSGEIFQVKTTVGKEIAHPNTTEHHIRWISLYFRPEGAKFPFEIGRFEFNAHGESVDGPNKGPIYTNHSVTTSMKINQPGTIYATSFCNIHGLWKSEKAIGIM</sequence>
<keyword evidence="8" id="KW-1185">Reference proteome</keyword>
<dbReference type="NCBIfam" id="TIGR00332">
    <property type="entry name" value="neela_ferrous"/>
    <property type="match status" value="1"/>
</dbReference>
<dbReference type="EC" id="1.15.1.2" evidence="7"/>
<dbReference type="CDD" id="cd03172">
    <property type="entry name" value="SORL_classII"/>
    <property type="match status" value="1"/>
</dbReference>
<evidence type="ECO:0000313" key="8">
    <source>
        <dbReference type="Proteomes" id="UP000185934"/>
    </source>
</evidence>
<proteinExistence type="inferred from homology"/>
<keyword evidence="2" id="KW-0813">Transport</keyword>
<evidence type="ECO:0000256" key="1">
    <source>
        <dbReference type="ARBA" id="ARBA00005941"/>
    </source>
</evidence>
<evidence type="ECO:0000256" key="3">
    <source>
        <dbReference type="ARBA" id="ARBA00022723"/>
    </source>
</evidence>
<dbReference type="OrthoDB" id="9814936at2"/>
<evidence type="ECO:0000256" key="2">
    <source>
        <dbReference type="ARBA" id="ARBA00022448"/>
    </source>
</evidence>
<dbReference type="EMBL" id="CP018258">
    <property type="protein sequence ID" value="APV43743.1"/>
    <property type="molecule type" value="Genomic_DNA"/>
</dbReference>
<dbReference type="AlphaFoldDB" id="A0A1P8F5J3"/>
<comment type="similarity">
    <text evidence="1">Belongs to the desulfoferrodoxin family.</text>
</comment>
<dbReference type="RefSeq" id="WP_076003524.1">
    <property type="nucleotide sequence ID" value="NZ_CP018258.1"/>
</dbReference>
<dbReference type="GO" id="GO:0005506">
    <property type="term" value="F:iron ion binding"/>
    <property type="evidence" value="ECO:0007669"/>
    <property type="project" value="InterPro"/>
</dbReference>
<evidence type="ECO:0000256" key="4">
    <source>
        <dbReference type="ARBA" id="ARBA00022982"/>
    </source>
</evidence>
<dbReference type="Gene3D" id="2.60.40.730">
    <property type="entry name" value="SOR catalytic domain"/>
    <property type="match status" value="1"/>
</dbReference>
<name>A0A1P8F5J3_9CHLR</name>
<dbReference type="SUPFAM" id="SSF49367">
    <property type="entry name" value="Superoxide reductase-like"/>
    <property type="match status" value="1"/>
</dbReference>
<dbReference type="STRING" id="1839801.Dform_00385"/>
<reference evidence="7" key="1">
    <citation type="journal article" date="2017" name="Int. J. Syst. Evol. Microbiol.">
        <title>Dehalogenimonas formicexedens sp. nov., a chlorinated alkane-respiring bacterium isolated from contaminated groundwater.</title>
        <authorList>
            <person name="Key T.A."/>
            <person name="Bowman K.S."/>
            <person name="Lee I."/>
            <person name="Chun J."/>
            <person name="Albuquerque L."/>
            <person name="da Costa M.S."/>
            <person name="Rainey F.A."/>
            <person name="Moe W.M."/>
        </authorList>
    </citation>
    <scope>NUCLEOTIDE SEQUENCE</scope>
    <source>
        <strain evidence="7">NSZ-14</strain>
    </source>
</reference>
<dbReference type="Proteomes" id="UP000185934">
    <property type="component" value="Chromosome"/>
</dbReference>
<evidence type="ECO:0000256" key="5">
    <source>
        <dbReference type="ARBA" id="ARBA00023004"/>
    </source>
</evidence>
<keyword evidence="7" id="KW-0560">Oxidoreductase</keyword>
<dbReference type="PANTHER" id="PTHR36541">
    <property type="entry name" value="SUPEROXIDE REDUCTASE-RELATED"/>
    <property type="match status" value="1"/>
</dbReference>
<keyword evidence="4" id="KW-0249">Electron transport</keyword>
<keyword evidence="3" id="KW-0479">Metal-binding</keyword>
<evidence type="ECO:0000259" key="6">
    <source>
        <dbReference type="Pfam" id="PF01880"/>
    </source>
</evidence>
<gene>
    <name evidence="7" type="primary">dfx</name>
    <name evidence="7" type="ORF">Dform_00385</name>
</gene>
<dbReference type="Pfam" id="PF01880">
    <property type="entry name" value="Desulfoferrodox"/>
    <property type="match status" value="1"/>
</dbReference>
<evidence type="ECO:0000313" key="7">
    <source>
        <dbReference type="EMBL" id="APV43743.1"/>
    </source>
</evidence>
<organism evidence="7 8">
    <name type="scientific">Dehalogenimonas formicexedens</name>
    <dbReference type="NCBI Taxonomy" id="1839801"/>
    <lineage>
        <taxon>Bacteria</taxon>
        <taxon>Bacillati</taxon>
        <taxon>Chloroflexota</taxon>
        <taxon>Dehalococcoidia</taxon>
        <taxon>Dehalococcoidales</taxon>
        <taxon>Dehalococcoidaceae</taxon>
        <taxon>Dehalogenimonas</taxon>
    </lineage>
</organism>
<dbReference type="InterPro" id="IPR036073">
    <property type="entry name" value="Desulfoferrodoxin_Fe-bd_dom_sf"/>
</dbReference>
<protein>
    <submittedName>
        <fullName evidence="7">Superoxide reductase</fullName>
        <ecNumber evidence="7">1.15.1.2</ecNumber>
    </submittedName>
</protein>
<dbReference type="GO" id="GO:0050605">
    <property type="term" value="F:superoxide reductase activity"/>
    <property type="evidence" value="ECO:0007669"/>
    <property type="project" value="UniProtKB-EC"/>
</dbReference>
<dbReference type="PANTHER" id="PTHR36541:SF1">
    <property type="entry name" value="SUPEROXIDE REDUCTASE-RELATED"/>
    <property type="match status" value="1"/>
</dbReference>
<feature type="domain" description="Desulfoferrodoxin ferrous iron-binding" evidence="6">
    <location>
        <begin position="11"/>
        <end position="124"/>
    </location>
</feature>
<dbReference type="InterPro" id="IPR051233">
    <property type="entry name" value="Desulfoferrodoxin_SOR"/>
</dbReference>
<keyword evidence="5" id="KW-0408">Iron</keyword>
<dbReference type="KEGG" id="dfo:Dform_00385"/>
<accession>A0A1P8F5J3</accession>
<dbReference type="InterPro" id="IPR002742">
    <property type="entry name" value="Desulfoferrodoxin_Fe-bd_dom"/>
</dbReference>